<dbReference type="Pfam" id="PF13894">
    <property type="entry name" value="zf-C2H2_4"/>
    <property type="match status" value="1"/>
</dbReference>
<dbReference type="PANTHER" id="PTHR16515:SF60">
    <property type="entry name" value="ZINC FINGER PROTEIN 436"/>
    <property type="match status" value="1"/>
</dbReference>
<keyword evidence="8" id="KW-0805">Transcription regulation</keyword>
<dbReference type="FunFam" id="3.30.160.60:FF:001650">
    <property type="entry name" value="zinc finger protein 524"/>
    <property type="match status" value="1"/>
</dbReference>
<dbReference type="PROSITE" id="PS50157">
    <property type="entry name" value="ZINC_FINGER_C2H2_2"/>
    <property type="match status" value="4"/>
</dbReference>
<comment type="function">
    <text evidence="1">May be involved in transcriptional regulation.</text>
</comment>
<evidence type="ECO:0000256" key="10">
    <source>
        <dbReference type="ARBA" id="ARBA00023163"/>
    </source>
</evidence>
<dbReference type="Proteomes" id="UP000248480">
    <property type="component" value="Unplaced"/>
</dbReference>
<dbReference type="InterPro" id="IPR050331">
    <property type="entry name" value="Zinc_finger"/>
</dbReference>
<evidence type="ECO:0000256" key="1">
    <source>
        <dbReference type="ARBA" id="ARBA00003767"/>
    </source>
</evidence>
<keyword evidence="16" id="KW-1185">Reference proteome</keyword>
<dbReference type="PANTHER" id="PTHR16515">
    <property type="entry name" value="PR DOMAIN ZINC FINGER PROTEIN"/>
    <property type="match status" value="1"/>
</dbReference>
<dbReference type="GeneID" id="101341760"/>
<dbReference type="InterPro" id="IPR036236">
    <property type="entry name" value="Znf_C2H2_sf"/>
</dbReference>
<feature type="domain" description="C2H2-type" evidence="15">
    <location>
        <begin position="140"/>
        <end position="167"/>
    </location>
</feature>
<dbReference type="Gene3D" id="3.30.160.60">
    <property type="entry name" value="Classic Zinc Finger"/>
    <property type="match status" value="4"/>
</dbReference>
<keyword evidence="5" id="KW-0677">Repeat</keyword>
<name>A0A2Y9DWN2_TRIMA</name>
<dbReference type="GO" id="GO:0008270">
    <property type="term" value="F:zinc ion binding"/>
    <property type="evidence" value="ECO:0007669"/>
    <property type="project" value="UniProtKB-KW"/>
</dbReference>
<feature type="domain" description="C2H2-type" evidence="15">
    <location>
        <begin position="168"/>
        <end position="195"/>
    </location>
</feature>
<dbReference type="InParanoid" id="A0A2Y9DWN2"/>
<dbReference type="SUPFAM" id="SSF57667">
    <property type="entry name" value="beta-beta-alpha zinc fingers"/>
    <property type="match status" value="2"/>
</dbReference>
<dbReference type="KEGG" id="tmu:101341760"/>
<dbReference type="Pfam" id="PF00096">
    <property type="entry name" value="zf-C2H2"/>
    <property type="match status" value="3"/>
</dbReference>
<feature type="region of interest" description="Disordered" evidence="14">
    <location>
        <begin position="1"/>
        <end position="84"/>
    </location>
</feature>
<dbReference type="FunCoup" id="A0A2Y9DWN2">
    <property type="interactions" value="18"/>
</dbReference>
<evidence type="ECO:0000256" key="8">
    <source>
        <dbReference type="ARBA" id="ARBA00023015"/>
    </source>
</evidence>
<accession>A0A2Y9DWN2</accession>
<evidence type="ECO:0000256" key="12">
    <source>
        <dbReference type="ARBA" id="ARBA00068673"/>
    </source>
</evidence>
<dbReference type="GO" id="GO:0003677">
    <property type="term" value="F:DNA binding"/>
    <property type="evidence" value="ECO:0007669"/>
    <property type="project" value="UniProtKB-KW"/>
</dbReference>
<evidence type="ECO:0000256" key="13">
    <source>
        <dbReference type="PROSITE-ProRule" id="PRU00042"/>
    </source>
</evidence>
<dbReference type="CTD" id="147807"/>
<dbReference type="FunFam" id="3.30.160.60:FF:001463">
    <property type="entry name" value="zinc finger protein 524"/>
    <property type="match status" value="1"/>
</dbReference>
<reference evidence="17" key="1">
    <citation type="submission" date="2025-08" db="UniProtKB">
        <authorList>
            <consortium name="RefSeq"/>
        </authorList>
    </citation>
    <scope>IDENTIFICATION</scope>
</reference>
<evidence type="ECO:0000313" key="17">
    <source>
        <dbReference type="RefSeq" id="XP_004381965.1"/>
    </source>
</evidence>
<dbReference type="GO" id="GO:0010468">
    <property type="term" value="P:regulation of gene expression"/>
    <property type="evidence" value="ECO:0007669"/>
    <property type="project" value="TreeGrafter"/>
</dbReference>
<evidence type="ECO:0000256" key="2">
    <source>
        <dbReference type="ARBA" id="ARBA00004123"/>
    </source>
</evidence>
<sequence length="260" mass="28327">MDTPSPEPLPSPLPEEEEKPLALPSVPGGRRGRRPGGATSSKPKLKASLPRKRGRPSRSGQEPLLPQGVSSPVGSGGGNDLLLIDDQGVPYTVSEGSAAGGPEGTGPKKAPHFCPVCLRAFSYLSDLERHSISHSELKPHECKDCGKTFKRSSHLRRHCNIHAGLRPYRCPLCPRRFREAGELAHHHRVHSGERPYQCPICRLRFTEANTLRRHAKRKHPEALGEPLCPPDPGPELPWDDESIPATAGADEEGPEEKEPA</sequence>
<keyword evidence="11" id="KW-0539">Nucleus</keyword>
<organism evidence="16 17">
    <name type="scientific">Trichechus manatus latirostris</name>
    <name type="common">Florida manatee</name>
    <dbReference type="NCBI Taxonomy" id="127582"/>
    <lineage>
        <taxon>Eukaryota</taxon>
        <taxon>Metazoa</taxon>
        <taxon>Chordata</taxon>
        <taxon>Craniata</taxon>
        <taxon>Vertebrata</taxon>
        <taxon>Euteleostomi</taxon>
        <taxon>Mammalia</taxon>
        <taxon>Eutheria</taxon>
        <taxon>Afrotheria</taxon>
        <taxon>Sirenia</taxon>
        <taxon>Trichechidae</taxon>
        <taxon>Trichechus</taxon>
    </lineage>
</organism>
<dbReference type="PROSITE" id="PS00028">
    <property type="entry name" value="ZINC_FINGER_C2H2_1"/>
    <property type="match status" value="4"/>
</dbReference>
<evidence type="ECO:0000256" key="7">
    <source>
        <dbReference type="ARBA" id="ARBA00022833"/>
    </source>
</evidence>
<comment type="subcellular location">
    <subcellularLocation>
        <location evidence="2">Nucleus</location>
    </subcellularLocation>
</comment>
<evidence type="ECO:0000256" key="3">
    <source>
        <dbReference type="ARBA" id="ARBA00006991"/>
    </source>
</evidence>
<keyword evidence="4" id="KW-0479">Metal-binding</keyword>
<protein>
    <recommendedName>
        <fullName evidence="12">Zinc finger protein 524</fullName>
    </recommendedName>
</protein>
<dbReference type="RefSeq" id="XP_004381965.1">
    <property type="nucleotide sequence ID" value="XM_004381908.2"/>
</dbReference>
<dbReference type="GO" id="GO:0005634">
    <property type="term" value="C:nucleus"/>
    <property type="evidence" value="ECO:0007669"/>
    <property type="project" value="UniProtKB-SubCell"/>
</dbReference>
<keyword evidence="10" id="KW-0804">Transcription</keyword>
<evidence type="ECO:0000256" key="6">
    <source>
        <dbReference type="ARBA" id="ARBA00022771"/>
    </source>
</evidence>
<evidence type="ECO:0000256" key="11">
    <source>
        <dbReference type="ARBA" id="ARBA00023242"/>
    </source>
</evidence>
<dbReference type="AlphaFoldDB" id="A0A2Y9DWN2"/>
<evidence type="ECO:0000259" key="15">
    <source>
        <dbReference type="PROSITE" id="PS50157"/>
    </source>
</evidence>
<evidence type="ECO:0000256" key="14">
    <source>
        <dbReference type="SAM" id="MobiDB-lite"/>
    </source>
</evidence>
<dbReference type="FunFam" id="3.30.160.60:FF:001670">
    <property type="entry name" value="Zinc finger protein 524"/>
    <property type="match status" value="1"/>
</dbReference>
<feature type="region of interest" description="Disordered" evidence="14">
    <location>
        <begin position="216"/>
        <end position="260"/>
    </location>
</feature>
<evidence type="ECO:0000256" key="9">
    <source>
        <dbReference type="ARBA" id="ARBA00023125"/>
    </source>
</evidence>
<keyword evidence="7" id="KW-0862">Zinc</keyword>
<evidence type="ECO:0000256" key="5">
    <source>
        <dbReference type="ARBA" id="ARBA00022737"/>
    </source>
</evidence>
<evidence type="ECO:0000313" key="16">
    <source>
        <dbReference type="Proteomes" id="UP000248480"/>
    </source>
</evidence>
<dbReference type="SMART" id="SM00355">
    <property type="entry name" value="ZnF_C2H2"/>
    <property type="match status" value="4"/>
</dbReference>
<evidence type="ECO:0000256" key="4">
    <source>
        <dbReference type="ARBA" id="ARBA00022723"/>
    </source>
</evidence>
<proteinExistence type="inferred from homology"/>
<feature type="domain" description="C2H2-type" evidence="15">
    <location>
        <begin position="112"/>
        <end position="139"/>
    </location>
</feature>
<feature type="compositionally biased region" description="Basic residues" evidence="14">
    <location>
        <begin position="43"/>
        <end position="56"/>
    </location>
</feature>
<comment type="similarity">
    <text evidence="3">Belongs to the krueppel C2H2-type zinc-finger protein family.</text>
</comment>
<feature type="compositionally biased region" description="Pro residues" evidence="14">
    <location>
        <begin position="1"/>
        <end position="13"/>
    </location>
</feature>
<keyword evidence="6 13" id="KW-0863">Zinc-finger</keyword>
<keyword evidence="9" id="KW-0238">DNA-binding</keyword>
<feature type="domain" description="C2H2-type" evidence="15">
    <location>
        <begin position="196"/>
        <end position="219"/>
    </location>
</feature>
<gene>
    <name evidence="17" type="primary">ZNF524</name>
</gene>
<feature type="compositionally biased region" description="Acidic residues" evidence="14">
    <location>
        <begin position="249"/>
        <end position="260"/>
    </location>
</feature>
<dbReference type="InterPro" id="IPR013087">
    <property type="entry name" value="Znf_C2H2_type"/>
</dbReference>
<dbReference type="OrthoDB" id="3437960at2759"/>